<dbReference type="Gene3D" id="1.20.1720.10">
    <property type="entry name" value="Multidrug resistance protein D"/>
    <property type="match status" value="1"/>
</dbReference>
<dbReference type="Pfam" id="PF07690">
    <property type="entry name" value="MFS_1"/>
    <property type="match status" value="1"/>
</dbReference>
<dbReference type="PRINTS" id="PR01036">
    <property type="entry name" value="TCRTETB"/>
</dbReference>
<dbReference type="EMBL" id="NIPR01000025">
    <property type="protein sequence ID" value="PMD69823.1"/>
    <property type="molecule type" value="Genomic_DNA"/>
</dbReference>
<feature type="transmembrane region" description="Helical" evidence="7">
    <location>
        <begin position="48"/>
        <end position="64"/>
    </location>
</feature>
<feature type="transmembrane region" description="Helical" evidence="7">
    <location>
        <begin position="551"/>
        <end position="569"/>
    </location>
</feature>
<keyword evidence="6 7" id="KW-0472">Membrane</keyword>
<dbReference type="InterPro" id="IPR020846">
    <property type="entry name" value="MFS_dom"/>
</dbReference>
<reference evidence="9 10" key="1">
    <citation type="submission" date="2017-05" db="EMBL/GenBank/DDBJ databases">
        <title>Lactobacillus nurukis nov., sp. nov., isolated from nuruk.</title>
        <authorList>
            <person name="Kim S.-J."/>
        </authorList>
    </citation>
    <scope>NUCLEOTIDE SEQUENCE [LARGE SCALE GENOMIC DNA]</scope>
    <source>
        <strain evidence="9 10">SYF10-1a</strain>
    </source>
</reference>
<evidence type="ECO:0000259" key="8">
    <source>
        <dbReference type="PROSITE" id="PS50850"/>
    </source>
</evidence>
<evidence type="ECO:0000256" key="2">
    <source>
        <dbReference type="ARBA" id="ARBA00022448"/>
    </source>
</evidence>
<feature type="transmembrane region" description="Helical" evidence="7">
    <location>
        <begin position="265"/>
        <end position="289"/>
    </location>
</feature>
<comment type="subcellular location">
    <subcellularLocation>
        <location evidence="1">Cell membrane</location>
        <topology evidence="1">Multi-pass membrane protein</topology>
    </subcellularLocation>
</comment>
<evidence type="ECO:0000256" key="6">
    <source>
        <dbReference type="ARBA" id="ARBA00023136"/>
    </source>
</evidence>
<organism evidence="9 10">
    <name type="scientific">Companilactobacillus nuruki</name>
    <dbReference type="NCBI Taxonomy" id="1993540"/>
    <lineage>
        <taxon>Bacteria</taxon>
        <taxon>Bacillati</taxon>
        <taxon>Bacillota</taxon>
        <taxon>Bacilli</taxon>
        <taxon>Lactobacillales</taxon>
        <taxon>Lactobacillaceae</taxon>
        <taxon>Companilactobacillus</taxon>
    </lineage>
</organism>
<feature type="transmembrane region" description="Helical" evidence="7">
    <location>
        <begin position="101"/>
        <end position="123"/>
    </location>
</feature>
<evidence type="ECO:0000256" key="4">
    <source>
        <dbReference type="ARBA" id="ARBA00022692"/>
    </source>
</evidence>
<feature type="transmembrane region" description="Helical" evidence="7">
    <location>
        <begin position="397"/>
        <end position="414"/>
    </location>
</feature>
<feature type="transmembrane region" description="Helical" evidence="7">
    <location>
        <begin position="301"/>
        <end position="322"/>
    </location>
</feature>
<dbReference type="PANTHER" id="PTHR42718">
    <property type="entry name" value="MAJOR FACILITATOR SUPERFAMILY MULTIDRUG TRANSPORTER MFSC"/>
    <property type="match status" value="1"/>
</dbReference>
<dbReference type="InterPro" id="IPR011701">
    <property type="entry name" value="MFS"/>
</dbReference>
<dbReference type="InterPro" id="IPR004638">
    <property type="entry name" value="EmrB-like"/>
</dbReference>
<keyword evidence="2" id="KW-0813">Transport</keyword>
<name>A0A2N7ATN3_9LACO</name>
<dbReference type="InterPro" id="IPR036259">
    <property type="entry name" value="MFS_trans_sf"/>
</dbReference>
<keyword evidence="10" id="KW-1185">Reference proteome</keyword>
<evidence type="ECO:0000313" key="10">
    <source>
        <dbReference type="Proteomes" id="UP000235649"/>
    </source>
</evidence>
<dbReference type="GO" id="GO:0022857">
    <property type="term" value="F:transmembrane transporter activity"/>
    <property type="evidence" value="ECO:0007669"/>
    <property type="project" value="InterPro"/>
</dbReference>
<feature type="transmembrane region" description="Helical" evidence="7">
    <location>
        <begin position="162"/>
        <end position="184"/>
    </location>
</feature>
<evidence type="ECO:0000256" key="7">
    <source>
        <dbReference type="SAM" id="Phobius"/>
    </source>
</evidence>
<feature type="transmembrane region" description="Helical" evidence="7">
    <location>
        <begin position="329"/>
        <end position="345"/>
    </location>
</feature>
<feature type="transmembrane region" description="Helical" evidence="7">
    <location>
        <begin position="76"/>
        <end position="95"/>
    </location>
</feature>
<protein>
    <recommendedName>
        <fullName evidence="8">Major facilitator superfamily (MFS) profile domain-containing protein</fullName>
    </recommendedName>
</protein>
<accession>A0A2N7ATN3</accession>
<keyword evidence="3" id="KW-1003">Cell membrane</keyword>
<evidence type="ECO:0000256" key="3">
    <source>
        <dbReference type="ARBA" id="ARBA00022475"/>
    </source>
</evidence>
<dbReference type="SUPFAM" id="SSF103473">
    <property type="entry name" value="MFS general substrate transporter"/>
    <property type="match status" value="1"/>
</dbReference>
<dbReference type="CDD" id="cd17321">
    <property type="entry name" value="MFS_MMR_MDR_like"/>
    <property type="match status" value="1"/>
</dbReference>
<feature type="transmembrane region" description="Helical" evidence="7">
    <location>
        <begin position="357"/>
        <end position="376"/>
    </location>
</feature>
<dbReference type="NCBIfam" id="TIGR00711">
    <property type="entry name" value="efflux_EmrB"/>
    <property type="match status" value="1"/>
</dbReference>
<proteinExistence type="predicted"/>
<feature type="domain" description="Major facilitator superfamily (MFS) profile" evidence="8">
    <location>
        <begin position="10"/>
        <end position="452"/>
    </location>
</feature>
<dbReference type="Gene3D" id="1.20.1250.20">
    <property type="entry name" value="MFS general substrate transporter like domains"/>
    <property type="match status" value="1"/>
</dbReference>
<keyword evidence="4 7" id="KW-0812">Transmembrane</keyword>
<feature type="transmembrane region" description="Helical" evidence="7">
    <location>
        <begin position="9"/>
        <end position="28"/>
    </location>
</feature>
<sequence length="574" mass="63234">MIMTLKKRLIILAMSITGFLVILDTNIMNITIPEIQSSLHVSLTNLSWAINIYTILFAAFLIPFGRIGDIFGHTKLLNIALLIFGLGSIVSGTSTTLNNLLIGRSIQSIGAAIMLPSGMILGFHQVNKEQRPKIIAILAATQALGAALGPTIGGFVSQYFGWHWVFLINVPIVAIVLMITLMTLSMKDESTKQIKIDLLGSIIIAITLILLTLALVEGRNWGWSSLGTISCLVSSLALFIIFVIHEKTTDDPLVPLNLFRQRNYIGANVALLIAFIVMSSFIGIIPTFLTKVMDTSELHAALLITPMSVTLLIATPVATRLIGKISNRILIGFGIIMLITSVFLLNQLNVESNWDQLYLIDVLLGLGIGFVAGPAMSIAVKNLDGSRLTAGQNVLNVVRNIGVIVGIALFLSLLDGNINAAKKDTYNYSVGEIQKSELPGSLQNKFIAKIHSRMNSNQINNNNGSNNFKTTPQISKRQTDQMVEKASDQIIKEKNQVLKLQLPIAVQQKIHEQVKTKVQRKVITTNTTLRKLTRNIRSYLHNHLTNAFLNLYKFELPFVLASIFSIMIFERKNN</sequence>
<evidence type="ECO:0000256" key="5">
    <source>
        <dbReference type="ARBA" id="ARBA00022989"/>
    </source>
</evidence>
<comment type="caution">
    <text evidence="9">The sequence shown here is derived from an EMBL/GenBank/DDBJ whole genome shotgun (WGS) entry which is preliminary data.</text>
</comment>
<feature type="transmembrane region" description="Helical" evidence="7">
    <location>
        <begin position="196"/>
        <end position="216"/>
    </location>
</feature>
<evidence type="ECO:0000256" key="1">
    <source>
        <dbReference type="ARBA" id="ARBA00004651"/>
    </source>
</evidence>
<dbReference type="AlphaFoldDB" id="A0A2N7ATN3"/>
<dbReference type="OrthoDB" id="2321349at2"/>
<dbReference type="Proteomes" id="UP000235649">
    <property type="component" value="Unassembled WGS sequence"/>
</dbReference>
<dbReference type="PROSITE" id="PS50850">
    <property type="entry name" value="MFS"/>
    <property type="match status" value="1"/>
</dbReference>
<dbReference type="PANTHER" id="PTHR42718:SF46">
    <property type="entry name" value="BLR6921 PROTEIN"/>
    <property type="match status" value="1"/>
</dbReference>
<keyword evidence="5 7" id="KW-1133">Transmembrane helix</keyword>
<feature type="transmembrane region" description="Helical" evidence="7">
    <location>
        <begin position="135"/>
        <end position="156"/>
    </location>
</feature>
<dbReference type="GO" id="GO:0005886">
    <property type="term" value="C:plasma membrane"/>
    <property type="evidence" value="ECO:0007669"/>
    <property type="project" value="UniProtKB-SubCell"/>
</dbReference>
<gene>
    <name evidence="9" type="ORF">CBP76_07870</name>
</gene>
<feature type="transmembrane region" description="Helical" evidence="7">
    <location>
        <begin position="222"/>
        <end position="244"/>
    </location>
</feature>
<evidence type="ECO:0000313" key="9">
    <source>
        <dbReference type="EMBL" id="PMD69823.1"/>
    </source>
</evidence>